<keyword evidence="4" id="KW-1185">Reference proteome</keyword>
<evidence type="ECO:0000256" key="1">
    <source>
        <dbReference type="SAM" id="MobiDB-lite"/>
    </source>
</evidence>
<keyword evidence="2" id="KW-0472">Membrane</keyword>
<evidence type="ECO:0000256" key="2">
    <source>
        <dbReference type="SAM" id="Phobius"/>
    </source>
</evidence>
<comment type="caution">
    <text evidence="3">The sequence shown here is derived from an EMBL/GenBank/DDBJ whole genome shotgun (WGS) entry which is preliminary data.</text>
</comment>
<accession>A0AA41WCL8</accession>
<evidence type="ECO:0000313" key="3">
    <source>
        <dbReference type="EMBL" id="MCM8749512.1"/>
    </source>
</evidence>
<dbReference type="InterPro" id="IPR003798">
    <property type="entry name" value="DNA_recombination_RmuC"/>
</dbReference>
<dbReference type="AlphaFoldDB" id="A0AA41WCL8"/>
<proteinExistence type="predicted"/>
<reference evidence="3" key="1">
    <citation type="submission" date="2022-06" db="EMBL/GenBank/DDBJ databases">
        <title>CFH 74404 Thermomicrobiaceae sp.</title>
        <authorList>
            <person name="Ming H."/>
            <person name="Li W.-J."/>
            <person name="Zhao Z."/>
        </authorList>
    </citation>
    <scope>NUCLEOTIDE SEQUENCE</scope>
    <source>
        <strain evidence="3">CFH 74404</strain>
    </source>
</reference>
<protein>
    <submittedName>
        <fullName evidence="3">DNA recombination protein RmuC</fullName>
    </submittedName>
</protein>
<gene>
    <name evidence="3" type="ORF">NET02_10165</name>
</gene>
<keyword evidence="2" id="KW-0812">Transmembrane</keyword>
<name>A0AA41WCL8_9BACT</name>
<dbReference type="EMBL" id="JAMSLR010000006">
    <property type="protein sequence ID" value="MCM8749512.1"/>
    <property type="molecule type" value="Genomic_DNA"/>
</dbReference>
<feature type="transmembrane region" description="Helical" evidence="2">
    <location>
        <begin position="6"/>
        <end position="28"/>
    </location>
</feature>
<dbReference type="Pfam" id="PF02646">
    <property type="entry name" value="RmuC"/>
    <property type="match status" value="1"/>
</dbReference>
<dbReference type="Proteomes" id="UP001165306">
    <property type="component" value="Unassembled WGS sequence"/>
</dbReference>
<sequence>MDSALSVLVLVVGLAALIIAVLVLVLGLRRSGADGGVGAELQQLRDAIAQLQAEQRRVASDLGLVQQGIVKLESGLGHTEQRGQELASSLQQLSQALGATRELLAEMRRGDEEALRGQQQMADVLRRLEGVIAGARSRGAAGERILEALVEHLPADFKVFNCSISGKTVELAFRLPNGKLVPVDSKWVAASQLEELAACEDPAQRDRLVREIEKALEKKIDEIAQYLHPELTLGIGVAAVPEAVYQNTQRAHAYALRQGVVVISYSMAVPYLLTLLQLAIRFVPRSELDPARLSPLFQALENALADMEKELNGRLSQGLTMVTNSRGALQQHVGTALETLARLQGVTMLQEPEQPAALPAQPPALEGPAGPQ</sequence>
<evidence type="ECO:0000313" key="4">
    <source>
        <dbReference type="Proteomes" id="UP001165306"/>
    </source>
</evidence>
<organism evidence="3 4">
    <name type="scientific">Thermalbibacter longus</name>
    <dbReference type="NCBI Taxonomy" id="2951981"/>
    <lineage>
        <taxon>Bacteria</taxon>
        <taxon>Pseudomonadati</taxon>
        <taxon>Thermomicrobiota</taxon>
        <taxon>Thermomicrobia</taxon>
        <taxon>Thermomicrobiales</taxon>
        <taxon>Thermomicrobiaceae</taxon>
        <taxon>Thermalbibacter</taxon>
    </lineage>
</organism>
<feature type="region of interest" description="Disordered" evidence="1">
    <location>
        <begin position="352"/>
        <end position="372"/>
    </location>
</feature>
<keyword evidence="2" id="KW-1133">Transmembrane helix</keyword>
<dbReference type="RefSeq" id="WP_284057295.1">
    <property type="nucleotide sequence ID" value="NZ_JAMSLR010000006.1"/>
</dbReference>